<gene>
    <name evidence="1" type="ORF">FWJ25_07440</name>
</gene>
<reference evidence="1 2" key="1">
    <citation type="submission" date="2019-08" db="EMBL/GenBank/DDBJ databases">
        <title>Marinobacter ZYF650 sp. nov., a marine bacterium isolated from seawater of the Mariana trench.</title>
        <authorList>
            <person name="Ahmad W."/>
        </authorList>
    </citation>
    <scope>NUCLEOTIDE SEQUENCE [LARGE SCALE GENOMIC DNA]</scope>
    <source>
        <strain evidence="1 2">ZYF650</strain>
    </source>
</reference>
<evidence type="ECO:0000313" key="2">
    <source>
        <dbReference type="Proteomes" id="UP000323161"/>
    </source>
</evidence>
<keyword evidence="2" id="KW-1185">Reference proteome</keyword>
<accession>A0A5B0VJ49</accession>
<organism evidence="1 2">
    <name type="scientific">Marinobacter salinexigens</name>
    <dbReference type="NCBI Taxonomy" id="2919747"/>
    <lineage>
        <taxon>Bacteria</taxon>
        <taxon>Pseudomonadati</taxon>
        <taxon>Pseudomonadota</taxon>
        <taxon>Gammaproteobacteria</taxon>
        <taxon>Pseudomonadales</taxon>
        <taxon>Marinobacteraceae</taxon>
        <taxon>Marinobacter</taxon>
    </lineage>
</organism>
<dbReference type="Proteomes" id="UP000323161">
    <property type="component" value="Unassembled WGS sequence"/>
</dbReference>
<protein>
    <submittedName>
        <fullName evidence="1">Uncharacterized protein</fullName>
    </submittedName>
</protein>
<name>A0A5B0VJ49_9GAMM</name>
<dbReference type="EMBL" id="VTUU01000003">
    <property type="protein sequence ID" value="KAA1174484.1"/>
    <property type="molecule type" value="Genomic_DNA"/>
</dbReference>
<evidence type="ECO:0000313" key="1">
    <source>
        <dbReference type="EMBL" id="KAA1174484.1"/>
    </source>
</evidence>
<sequence length="94" mass="10624">MIPRFAHIDREEFNNDFIDNMHLFFAELPKTGDKKADKLLRCRYEAGVVRHIENAGLNVLNVGRISNWSGEPSQVQLETNGVKIEALSGELVSI</sequence>
<comment type="caution">
    <text evidence="1">The sequence shown here is derived from an EMBL/GenBank/DDBJ whole genome shotgun (WGS) entry which is preliminary data.</text>
</comment>
<proteinExistence type="predicted"/>
<dbReference type="AlphaFoldDB" id="A0A5B0VJ49"/>